<sequence>MIKQRVRHRFRRGADIDKQCRAVGDLLRHFAGNPLFFFGLGGFAIVPRRVNRTGRQRRTAMVTQDQVLLRQLIEVAANSLRADGEMLYQLFSTDITLLFNQFDNTVVTLCLFHL</sequence>
<evidence type="ECO:0000313" key="2">
    <source>
        <dbReference type="Proteomes" id="UP000019199"/>
    </source>
</evidence>
<accession>W1F7R1</accession>
<protein>
    <submittedName>
        <fullName evidence="1">Uncharacterized protein</fullName>
    </submittedName>
</protein>
<dbReference type="AlphaFoldDB" id="W1F7R1"/>
<dbReference type="Proteomes" id="UP000019199">
    <property type="component" value="Unassembled WGS sequence"/>
</dbReference>
<name>W1F7R1_ECOLX</name>
<dbReference type="EMBL" id="CBWN010000192">
    <property type="protein sequence ID" value="CDL30396.1"/>
    <property type="molecule type" value="Genomic_DNA"/>
</dbReference>
<reference evidence="1 2" key="1">
    <citation type="submission" date="2013-10" db="EMBL/GenBank/DDBJ databases">
        <title>Antibiotic resistance diversity of beta-lactamase producers in the General Hospital Vienna.</title>
        <authorList>
            <person name="Barisic I."/>
            <person name="Mitteregger D."/>
            <person name="Hirschl A.M."/>
            <person name="Noehammer C."/>
            <person name="Wiesinger-Mayr H."/>
        </authorList>
    </citation>
    <scope>NUCLEOTIDE SEQUENCE [LARGE SCALE GENOMIC DNA]</scope>
    <source>
        <strain evidence="1 2">ISC7</strain>
    </source>
</reference>
<proteinExistence type="predicted"/>
<evidence type="ECO:0000313" key="1">
    <source>
        <dbReference type="EMBL" id="CDL30396.1"/>
    </source>
</evidence>
<organism evidence="1 2">
    <name type="scientific">Escherichia coli ISC7</name>
    <dbReference type="NCBI Taxonomy" id="1432555"/>
    <lineage>
        <taxon>Bacteria</taxon>
        <taxon>Pseudomonadati</taxon>
        <taxon>Pseudomonadota</taxon>
        <taxon>Gammaproteobacteria</taxon>
        <taxon>Enterobacterales</taxon>
        <taxon>Enterobacteriaceae</taxon>
        <taxon>Escherichia</taxon>
    </lineage>
</organism>
<comment type="caution">
    <text evidence="1">The sequence shown here is derived from an EMBL/GenBank/DDBJ whole genome shotgun (WGS) entry which is preliminary data.</text>
</comment>